<dbReference type="Proteomes" id="UP000297385">
    <property type="component" value="Unassembled WGS sequence"/>
</dbReference>
<protein>
    <submittedName>
        <fullName evidence="1">Uncharacterized protein</fullName>
    </submittedName>
</protein>
<proteinExistence type="predicted"/>
<dbReference type="AlphaFoldDB" id="A0A4Y8MGE9"/>
<dbReference type="EMBL" id="SNVI01000008">
    <property type="protein sequence ID" value="TFE36463.1"/>
    <property type="molecule type" value="Genomic_DNA"/>
</dbReference>
<dbReference type="RefSeq" id="WP_134466568.1">
    <property type="nucleotide sequence ID" value="NZ_SNVI01000008.1"/>
</dbReference>
<evidence type="ECO:0000313" key="2">
    <source>
        <dbReference type="Proteomes" id="UP000297385"/>
    </source>
</evidence>
<reference evidence="1 2" key="1">
    <citation type="submission" date="2019-03" db="EMBL/GenBank/DDBJ databases">
        <title>Complete Genome Sequence of Paraburkholderia dipogonis ICMP 19430T, a Nitrogen-fixing Symbiont of the South African Invasive Legume Dipogon lignosus in New Zealand.</title>
        <authorList>
            <person name="De Meyer S.E."/>
        </authorList>
    </citation>
    <scope>NUCLEOTIDE SEQUENCE [LARGE SCALE GENOMIC DNA]</scope>
    <source>
        <strain evidence="1 2">ICMP 19430</strain>
    </source>
</reference>
<sequence>MNYRMRYHKGLPIGSSIAESAVNLVVSHRMAKKQQMRWTEEGAHCLAQVRVAVVNEEFSVEKLAVLTATSATFAEPEDSTALSCRHVVPLGSACCATEGLRVSRVPRHRRHKRSMFIDACAEIGQRHLRGKRPKELEVPKQIPFVCKLHHRSAGRACPGQTVQSPEHTPEAKQQFSSVKSVVHCSYLCLLRA</sequence>
<accession>A0A4Y8MGE9</accession>
<gene>
    <name evidence="1" type="ORF">E2553_42690</name>
</gene>
<evidence type="ECO:0000313" key="1">
    <source>
        <dbReference type="EMBL" id="TFE36463.1"/>
    </source>
</evidence>
<organism evidence="1 2">
    <name type="scientific">Paraburkholderia dipogonis</name>
    <dbReference type="NCBI Taxonomy" id="1211383"/>
    <lineage>
        <taxon>Bacteria</taxon>
        <taxon>Pseudomonadati</taxon>
        <taxon>Pseudomonadota</taxon>
        <taxon>Betaproteobacteria</taxon>
        <taxon>Burkholderiales</taxon>
        <taxon>Burkholderiaceae</taxon>
        <taxon>Paraburkholderia</taxon>
    </lineage>
</organism>
<comment type="caution">
    <text evidence="1">The sequence shown here is derived from an EMBL/GenBank/DDBJ whole genome shotgun (WGS) entry which is preliminary data.</text>
</comment>
<name>A0A4Y8MGE9_9BURK</name>